<dbReference type="EMBL" id="RQHV01000050">
    <property type="protein sequence ID" value="TGN09655.1"/>
    <property type="molecule type" value="Genomic_DNA"/>
</dbReference>
<dbReference type="RefSeq" id="WP_135764505.1">
    <property type="nucleotide sequence ID" value="NZ_RQHV01000050.1"/>
</dbReference>
<comment type="caution">
    <text evidence="3">The sequence shown here is derived from an EMBL/GenBank/DDBJ whole genome shotgun (WGS) entry which is preliminary data.</text>
</comment>
<name>A0A4R9LPX1_9LEPT</name>
<evidence type="ECO:0000313" key="3">
    <source>
        <dbReference type="EMBL" id="TGN09655.1"/>
    </source>
</evidence>
<dbReference type="AlphaFoldDB" id="A0A4R9LPX1"/>
<organism evidence="3 4">
    <name type="scientific">Leptospira ilyithenensis</name>
    <dbReference type="NCBI Taxonomy" id="2484901"/>
    <lineage>
        <taxon>Bacteria</taxon>
        <taxon>Pseudomonadati</taxon>
        <taxon>Spirochaetota</taxon>
        <taxon>Spirochaetia</taxon>
        <taxon>Leptospirales</taxon>
        <taxon>Leptospiraceae</taxon>
        <taxon>Leptospira</taxon>
    </lineage>
</organism>
<evidence type="ECO:0000259" key="1">
    <source>
        <dbReference type="Pfam" id="PF24390"/>
    </source>
</evidence>
<feature type="domain" description="PRTase-CE" evidence="1">
    <location>
        <begin position="3"/>
        <end position="239"/>
    </location>
</feature>
<gene>
    <name evidence="3" type="ORF">EHS11_11210</name>
</gene>
<accession>A0A4R9LPX1</accession>
<sequence>MKIKEYIKQFEIRDQPDAYRLIESLEFISFKKVKNELLDKIQELKKTNPGKMAIYLIKKETFGKRFQYTSAEKLGYAMRELEKNFPRDFCIAPTISSLKAEKMKSILLLDDIICSGTRVTNFIDRTIDKTIKSWVSKKYTNVFILSYIGYSKGLNIVKKHSKSIPAENIIVCKEADIRNPINSGLFDELLQKYAHLTKKGKAALGYKNSRGYHIFEYGCPNNIPSILWSDGNKWKSLLPNQTIPKEISPLFGDSASREKTISKIHSSGQEKIAIGILDLIEKKTKSEEKANGLIILSILNMGVKKRNINKYISIEQSEILSCLKKLQIAGLIKSNGKLTAIGKEVLNKYKAKDINKKYLSDEVTYKISFPKFFRGFPAKI</sequence>
<evidence type="ECO:0000313" key="4">
    <source>
        <dbReference type="Proteomes" id="UP000298264"/>
    </source>
</evidence>
<dbReference type="OrthoDB" id="2084254at2"/>
<dbReference type="Pfam" id="PF24409">
    <property type="entry name" value="wHTH-PRTase_assc"/>
    <property type="match status" value="1"/>
</dbReference>
<keyword evidence="4" id="KW-1185">Reference proteome</keyword>
<dbReference type="Proteomes" id="UP000298264">
    <property type="component" value="Unassembled WGS sequence"/>
</dbReference>
<protein>
    <submittedName>
        <fullName evidence="3">Uncharacterized protein</fullName>
    </submittedName>
</protein>
<evidence type="ECO:0000259" key="2">
    <source>
        <dbReference type="Pfam" id="PF24409"/>
    </source>
</evidence>
<dbReference type="InterPro" id="IPR056920">
    <property type="entry name" value="PRTase-CE"/>
</dbReference>
<reference evidence="3" key="1">
    <citation type="journal article" date="2019" name="PLoS Negl. Trop. Dis.">
        <title>Revisiting the worldwide diversity of Leptospira species in the environment.</title>
        <authorList>
            <person name="Vincent A.T."/>
            <person name="Schiettekatte O."/>
            <person name="Bourhy P."/>
            <person name="Veyrier F.J."/>
            <person name="Picardeau M."/>
        </authorList>
    </citation>
    <scope>NUCLEOTIDE SEQUENCE [LARGE SCALE GENOMIC DNA]</scope>
    <source>
        <strain evidence="3">201400974</strain>
    </source>
</reference>
<feature type="domain" description="PRTase associated wHTH" evidence="2">
    <location>
        <begin position="293"/>
        <end position="374"/>
    </location>
</feature>
<dbReference type="Pfam" id="PF24390">
    <property type="entry name" value="PRTase-CE"/>
    <property type="match status" value="1"/>
</dbReference>
<proteinExistence type="predicted"/>
<dbReference type="InterPro" id="IPR057055">
    <property type="entry name" value="wHTH-PRTase_assoc"/>
</dbReference>